<proteinExistence type="predicted"/>
<gene>
    <name evidence="1" type="ORF">GCWU000342_01792</name>
</gene>
<dbReference type="AlphaFoldDB" id="C4GCU9"/>
<protein>
    <submittedName>
        <fullName evidence="1">Uncharacterized protein</fullName>
    </submittedName>
</protein>
<reference evidence="1" key="1">
    <citation type="submission" date="2009-04" db="EMBL/GenBank/DDBJ databases">
        <authorList>
            <person name="Weinstock G."/>
            <person name="Sodergren E."/>
            <person name="Clifton S."/>
            <person name="Fulton L."/>
            <person name="Fulton B."/>
            <person name="Courtney L."/>
            <person name="Fronick C."/>
            <person name="Harrison M."/>
            <person name="Strong C."/>
            <person name="Farmer C."/>
            <person name="Delahaunty K."/>
            <person name="Markovic C."/>
            <person name="Hall O."/>
            <person name="Minx P."/>
            <person name="Tomlinson C."/>
            <person name="Mitreva M."/>
            <person name="Nelson J."/>
            <person name="Hou S."/>
            <person name="Wollam A."/>
            <person name="Pepin K.H."/>
            <person name="Johnson M."/>
            <person name="Bhonagiri V."/>
            <person name="Nash W.E."/>
            <person name="Warren W."/>
            <person name="Chinwalla A."/>
            <person name="Mardis E.R."/>
            <person name="Wilson R.K."/>
        </authorList>
    </citation>
    <scope>NUCLEOTIDE SEQUENCE [LARGE SCALE GENOMIC DNA]</scope>
    <source>
        <strain evidence="1">DSM 14600</strain>
    </source>
</reference>
<name>C4GCU9_9FIRM</name>
<organism evidence="1 2">
    <name type="scientific">Shuttleworthella satelles DSM 14600</name>
    <dbReference type="NCBI Taxonomy" id="626523"/>
    <lineage>
        <taxon>Bacteria</taxon>
        <taxon>Bacillati</taxon>
        <taxon>Bacillota</taxon>
        <taxon>Clostridia</taxon>
        <taxon>Lachnospirales</taxon>
        <taxon>Lachnospiraceae</taxon>
        <taxon>Shuttleworthella</taxon>
    </lineage>
</organism>
<evidence type="ECO:0000313" key="1">
    <source>
        <dbReference type="EMBL" id="EEP27798.1"/>
    </source>
</evidence>
<comment type="caution">
    <text evidence="1">The sequence shown here is derived from an EMBL/GenBank/DDBJ whole genome shotgun (WGS) entry which is preliminary data.</text>
</comment>
<evidence type="ECO:0000313" key="2">
    <source>
        <dbReference type="Proteomes" id="UP000003494"/>
    </source>
</evidence>
<dbReference type="EMBL" id="ACIP02000004">
    <property type="protein sequence ID" value="EEP27798.1"/>
    <property type="molecule type" value="Genomic_DNA"/>
</dbReference>
<sequence length="40" mass="4592">MDVLLLGTSTYVNSHLSIIVHQIRPVIRRMVVIKKGDLFQ</sequence>
<accession>C4GCU9</accession>
<keyword evidence="2" id="KW-1185">Reference proteome</keyword>
<dbReference type="Proteomes" id="UP000003494">
    <property type="component" value="Unassembled WGS sequence"/>
</dbReference>
<dbReference type="HOGENOM" id="CLU_3296506_0_0_9"/>